<evidence type="ECO:0000313" key="2">
    <source>
        <dbReference type="EMBL" id="SHD75658.1"/>
    </source>
</evidence>
<dbReference type="EMBL" id="LT669839">
    <property type="protein sequence ID" value="SHD75658.1"/>
    <property type="molecule type" value="Genomic_DNA"/>
</dbReference>
<evidence type="ECO:0000313" key="3">
    <source>
        <dbReference type="Proteomes" id="UP000245423"/>
    </source>
</evidence>
<dbReference type="AlphaFoldDB" id="A0A1M4PJN2"/>
<gene>
    <name evidence="2" type="ORF">CUESP1_0263</name>
</gene>
<evidence type="ECO:0000256" key="1">
    <source>
        <dbReference type="SAM" id="MobiDB-lite"/>
    </source>
</evidence>
<organism evidence="2 3">
    <name type="scientific">[Clostridium] ultunense Esp</name>
    <dbReference type="NCBI Taxonomy" id="1288971"/>
    <lineage>
        <taxon>Bacteria</taxon>
        <taxon>Bacillati</taxon>
        <taxon>Bacillota</taxon>
        <taxon>Tissierellia</taxon>
        <taxon>Tissierellales</taxon>
        <taxon>Tepidimicrobiaceae</taxon>
        <taxon>Schnuerera</taxon>
    </lineage>
</organism>
<name>A0A1M4PJN2_9FIRM</name>
<dbReference type="Proteomes" id="UP000245423">
    <property type="component" value="Chromosome 1"/>
</dbReference>
<proteinExistence type="predicted"/>
<keyword evidence="3" id="KW-1185">Reference proteome</keyword>
<reference evidence="2 3" key="1">
    <citation type="submission" date="2016-11" db="EMBL/GenBank/DDBJ databases">
        <authorList>
            <person name="Manzoor S."/>
        </authorList>
    </citation>
    <scope>NUCLEOTIDE SEQUENCE [LARGE SCALE GENOMIC DNA]</scope>
    <source>
        <strain evidence="2">Clostridium ultunense strain Esp</strain>
    </source>
</reference>
<feature type="region of interest" description="Disordered" evidence="1">
    <location>
        <begin position="1"/>
        <end position="22"/>
    </location>
</feature>
<sequence>MKKKYPRKPAISSDSDGMCKSDINNQNSEIVIDGNNLKNKVKEEEVSWIHIKN</sequence>
<accession>A0A1M4PJN2</accession>
<protein>
    <submittedName>
        <fullName evidence="2">Uncharacterized protein</fullName>
    </submittedName>
</protein>